<name>A0A6P8Z7G6_THRPL</name>
<sequence length="166" mass="18469">MPREARPVRLSDYLERRRTEMCPAKGAGLYRRVWNTLQGTKVSVMISAVTASLAVGDCLTKDSYLDASLGIRITVGVVSCTTAQYLYAWRRAAFGSTLRGMAAVARALEGTADVVQMVKRRPLFESSFLGAPSERILSATHAKFDHMGRRRLPEMMKLGEIRLLCR</sequence>
<reference evidence="2 3" key="1">
    <citation type="submission" date="2025-04" db="UniProtKB">
        <authorList>
            <consortium name="RefSeq"/>
        </authorList>
    </citation>
    <scope>IDENTIFICATION</scope>
    <source>
        <tissue evidence="2 3">Total insect</tissue>
    </source>
</reference>
<keyword evidence="1" id="KW-1185">Reference proteome</keyword>
<organism evidence="2">
    <name type="scientific">Thrips palmi</name>
    <name type="common">Melon thrips</name>
    <dbReference type="NCBI Taxonomy" id="161013"/>
    <lineage>
        <taxon>Eukaryota</taxon>
        <taxon>Metazoa</taxon>
        <taxon>Ecdysozoa</taxon>
        <taxon>Arthropoda</taxon>
        <taxon>Hexapoda</taxon>
        <taxon>Insecta</taxon>
        <taxon>Pterygota</taxon>
        <taxon>Neoptera</taxon>
        <taxon>Paraneoptera</taxon>
        <taxon>Thysanoptera</taxon>
        <taxon>Terebrantia</taxon>
        <taxon>Thripoidea</taxon>
        <taxon>Thripidae</taxon>
        <taxon>Thrips</taxon>
    </lineage>
</organism>
<evidence type="ECO:0000313" key="2">
    <source>
        <dbReference type="RefSeq" id="XP_034246270.1"/>
    </source>
</evidence>
<evidence type="ECO:0000313" key="3">
    <source>
        <dbReference type="RefSeq" id="XP_034254951.1"/>
    </source>
</evidence>
<accession>A0A6P8Z7G6</accession>
<dbReference type="KEGG" id="tpal:117648130"/>
<dbReference type="GeneID" id="117648130"/>
<dbReference type="KEGG" id="tpal:117653409"/>
<dbReference type="RefSeq" id="XP_034246270.1">
    <property type="nucleotide sequence ID" value="XM_034390379.1"/>
</dbReference>
<gene>
    <name evidence="2" type="primary">LOC117648130</name>
    <name evidence="3" type="synonym">LOC117653409</name>
</gene>
<proteinExistence type="predicted"/>
<dbReference type="AlphaFoldDB" id="A0A6P8Z7G6"/>
<dbReference type="Proteomes" id="UP000515158">
    <property type="component" value="Unplaced"/>
</dbReference>
<dbReference type="RefSeq" id="XP_034254951.1">
    <property type="nucleotide sequence ID" value="XM_034399060.1"/>
</dbReference>
<protein>
    <submittedName>
        <fullName evidence="2">Uncharacterized protein LOC117648130</fullName>
    </submittedName>
    <submittedName>
        <fullName evidence="3">Uncharacterized protein LOC117653409</fullName>
    </submittedName>
</protein>
<evidence type="ECO:0000313" key="1">
    <source>
        <dbReference type="Proteomes" id="UP000515158"/>
    </source>
</evidence>